<name>A0AAW7QF62_STRVE</name>
<dbReference type="Proteomes" id="UP001172310">
    <property type="component" value="Unassembled WGS sequence"/>
</dbReference>
<gene>
    <name evidence="2" type="ORF">QY913_03375</name>
</gene>
<reference evidence="2" key="1">
    <citation type="submission" date="2023-07" db="EMBL/GenBank/DDBJ databases">
        <title>SVep1, a Temperate Phage of Human Oral Commensal Streptococcus vestibularis.</title>
        <authorList>
            <person name="Wu M."/>
            <person name="Zhu Y."/>
            <person name="Li Y."/>
        </authorList>
    </citation>
    <scope>NUCLEOTIDE SEQUENCE</scope>
    <source>
        <strain evidence="2">SVE8</strain>
    </source>
</reference>
<feature type="domain" description="HTH cro/C1-type" evidence="1">
    <location>
        <begin position="14"/>
        <end position="75"/>
    </location>
</feature>
<evidence type="ECO:0000259" key="1">
    <source>
        <dbReference type="PROSITE" id="PS50943"/>
    </source>
</evidence>
<organism evidence="2 3">
    <name type="scientific">Streptococcus vestibularis</name>
    <dbReference type="NCBI Taxonomy" id="1343"/>
    <lineage>
        <taxon>Bacteria</taxon>
        <taxon>Bacillati</taxon>
        <taxon>Bacillota</taxon>
        <taxon>Bacilli</taxon>
        <taxon>Lactobacillales</taxon>
        <taxon>Streptococcaceae</taxon>
        <taxon>Streptococcus</taxon>
    </lineage>
</organism>
<dbReference type="Gene3D" id="1.10.260.40">
    <property type="entry name" value="lambda repressor-like DNA-binding domains"/>
    <property type="match status" value="1"/>
</dbReference>
<dbReference type="GO" id="GO:0003677">
    <property type="term" value="F:DNA binding"/>
    <property type="evidence" value="ECO:0007669"/>
    <property type="project" value="InterPro"/>
</dbReference>
<dbReference type="InterPro" id="IPR010982">
    <property type="entry name" value="Lambda_DNA-bd_dom_sf"/>
</dbReference>
<dbReference type="InterPro" id="IPR001387">
    <property type="entry name" value="Cro/C1-type_HTH"/>
</dbReference>
<accession>A0AAW7QF62</accession>
<dbReference type="EMBL" id="JAUJGC010000012">
    <property type="protein sequence ID" value="MDN5269209.1"/>
    <property type="molecule type" value="Genomic_DNA"/>
</dbReference>
<comment type="caution">
    <text evidence="2">The sequence shown here is derived from an EMBL/GenBank/DDBJ whole genome shotgun (WGS) entry which is preliminary data.</text>
</comment>
<sequence length="223" mass="26743">MKNKVNELEVKNRLKELREKENLSLNKLKKILKETYDISVSDSQLMYYENGTRKPRNQKIWDSLAKHFGVSVGYLLGYDNSPPKIFLKELEEQADHHLTDEEKEELKARPEAKNYYLDLVSRRMHDEQLTQLQQRDKEFDEDFIKFIEKHSIFLSDNQIDQIKNLMKSMSRVNDKYLATTMAGGYFEQMKDDKETEFKELFKYSKTCQEYYSAMEYNEKNNIK</sequence>
<dbReference type="PROSITE" id="PS50943">
    <property type="entry name" value="HTH_CROC1"/>
    <property type="match status" value="1"/>
</dbReference>
<dbReference type="CDD" id="cd00093">
    <property type="entry name" value="HTH_XRE"/>
    <property type="match status" value="1"/>
</dbReference>
<dbReference type="RefSeq" id="WP_301382140.1">
    <property type="nucleotide sequence ID" value="NZ_JASHBB010000008.1"/>
</dbReference>
<proteinExistence type="predicted"/>
<dbReference type="SUPFAM" id="SSF47413">
    <property type="entry name" value="lambda repressor-like DNA-binding domains"/>
    <property type="match status" value="1"/>
</dbReference>
<evidence type="ECO:0000313" key="3">
    <source>
        <dbReference type="Proteomes" id="UP001172310"/>
    </source>
</evidence>
<evidence type="ECO:0000313" key="2">
    <source>
        <dbReference type="EMBL" id="MDN5269209.1"/>
    </source>
</evidence>
<dbReference type="SMART" id="SM00530">
    <property type="entry name" value="HTH_XRE"/>
    <property type="match status" value="1"/>
</dbReference>
<dbReference type="AlphaFoldDB" id="A0AAW7QF62"/>
<protein>
    <submittedName>
        <fullName evidence="2">Helix-turn-helix transcriptional regulator</fullName>
    </submittedName>
</protein>